<reference evidence="4" key="2">
    <citation type="submission" date="2020-10" db="UniProtKB">
        <authorList>
            <consortium name="WormBaseParasite"/>
        </authorList>
    </citation>
    <scope>IDENTIFICATION</scope>
</reference>
<dbReference type="AlphaFoldDB" id="A0A7E4WAF8"/>
<name>A0A7E4WAF8_PANRE</name>
<evidence type="ECO:0000256" key="2">
    <source>
        <dbReference type="SAM" id="Phobius"/>
    </source>
</evidence>
<feature type="transmembrane region" description="Helical" evidence="2">
    <location>
        <begin position="44"/>
        <end position="66"/>
    </location>
</feature>
<keyword evidence="3" id="KW-1185">Reference proteome</keyword>
<reference evidence="3" key="1">
    <citation type="journal article" date="2013" name="Genetics">
        <title>The draft genome and transcriptome of Panagrellus redivivus are shaped by the harsh demands of a free-living lifestyle.</title>
        <authorList>
            <person name="Srinivasan J."/>
            <person name="Dillman A.R."/>
            <person name="Macchietto M.G."/>
            <person name="Heikkinen L."/>
            <person name="Lakso M."/>
            <person name="Fracchia K.M."/>
            <person name="Antoshechkin I."/>
            <person name="Mortazavi A."/>
            <person name="Wong G."/>
            <person name="Sternberg P.W."/>
        </authorList>
    </citation>
    <scope>NUCLEOTIDE SEQUENCE [LARGE SCALE GENOMIC DNA]</scope>
    <source>
        <strain evidence="3">MT8872</strain>
    </source>
</reference>
<evidence type="ECO:0000313" key="4">
    <source>
        <dbReference type="WBParaSite" id="Pan_g8354.t1"/>
    </source>
</evidence>
<keyword evidence="2" id="KW-0472">Membrane</keyword>
<dbReference type="Proteomes" id="UP000492821">
    <property type="component" value="Unassembled WGS sequence"/>
</dbReference>
<feature type="region of interest" description="Disordered" evidence="1">
    <location>
        <begin position="74"/>
        <end position="100"/>
    </location>
</feature>
<evidence type="ECO:0000313" key="3">
    <source>
        <dbReference type="Proteomes" id="UP000492821"/>
    </source>
</evidence>
<evidence type="ECO:0000256" key="1">
    <source>
        <dbReference type="SAM" id="MobiDB-lite"/>
    </source>
</evidence>
<dbReference type="WBParaSite" id="Pan_g8354.t1">
    <property type="protein sequence ID" value="Pan_g8354.t1"/>
    <property type="gene ID" value="Pan_g8354"/>
</dbReference>
<proteinExistence type="predicted"/>
<sequence length="100" mass="11230">MDNATAISTIEAVTEAVAEADDATETTTNNHEEDRLKFYSPLAILMYVNIIAYWAVTMGIWFTLWFKDRRSRRESSVDDSAVLPNRGMSRTPKQAVADGL</sequence>
<keyword evidence="2" id="KW-1133">Transmembrane helix</keyword>
<accession>A0A7E4WAF8</accession>
<keyword evidence="2" id="KW-0812">Transmembrane</keyword>
<organism evidence="3 4">
    <name type="scientific">Panagrellus redivivus</name>
    <name type="common">Microworm</name>
    <dbReference type="NCBI Taxonomy" id="6233"/>
    <lineage>
        <taxon>Eukaryota</taxon>
        <taxon>Metazoa</taxon>
        <taxon>Ecdysozoa</taxon>
        <taxon>Nematoda</taxon>
        <taxon>Chromadorea</taxon>
        <taxon>Rhabditida</taxon>
        <taxon>Tylenchina</taxon>
        <taxon>Panagrolaimomorpha</taxon>
        <taxon>Panagrolaimoidea</taxon>
        <taxon>Panagrolaimidae</taxon>
        <taxon>Panagrellus</taxon>
    </lineage>
</organism>
<protein>
    <submittedName>
        <fullName evidence="4">Uncharacterized protein</fullName>
    </submittedName>
</protein>